<proteinExistence type="inferred from homology"/>
<keyword evidence="7" id="KW-1185">Reference proteome</keyword>
<dbReference type="EMBL" id="SDPU01000028">
    <property type="protein sequence ID" value="RYU10778.1"/>
    <property type="molecule type" value="Genomic_DNA"/>
</dbReference>
<evidence type="ECO:0000256" key="4">
    <source>
        <dbReference type="RuleBase" id="RU000461"/>
    </source>
</evidence>
<evidence type="ECO:0000313" key="6">
    <source>
        <dbReference type="EMBL" id="RYU10778.1"/>
    </source>
</evidence>
<dbReference type="InterPro" id="IPR050121">
    <property type="entry name" value="Cytochrome_P450_monoxygenase"/>
</dbReference>
<dbReference type="Pfam" id="PF00067">
    <property type="entry name" value="p450"/>
    <property type="match status" value="1"/>
</dbReference>
<evidence type="ECO:0000256" key="2">
    <source>
        <dbReference type="ARBA" id="ARBA00010617"/>
    </source>
</evidence>
<dbReference type="InterPro" id="IPR036396">
    <property type="entry name" value="Cyt_P450_sf"/>
</dbReference>
<evidence type="ECO:0000256" key="5">
    <source>
        <dbReference type="SAM" id="MobiDB-lite"/>
    </source>
</evidence>
<keyword evidence="3 4" id="KW-0349">Heme</keyword>
<sequence length="460" mass="51173">MTVTDERLERMRPFTGDAAPRLDRRALPPGPRWPALVQSIALVRFRHWFVPRMHRRYGDVFTVRLMPEGSALVLFTRPEHAKEIFAGDPEVFHAGKGNAILGPIMGEHSLLLQDSTEHKRARRLLMPAFNGAALRGYQDLVTDIARAEVATWRPGETFRSLDRMNRLTLEVILRVVFGVTDEARLAELRPLVNRTVDINPAVLLGWGYPWLQRFGPWKRTVDNQRELDRVMYAEIAERRAAADLAERTDVLSRLLQVGTDGAGEEPLSDAELRDQLVTLLLAGHETTATALSWALYELGKDPGHLARARDAAVSGDDDHLEAVLKESMRLHPVIPMVVRHLMQPATIGGRELPRGANVGPSIIISHAREDNFADPEVFRPARFSEGHVAPNTWIPFGGGVRRCIGAGFSLMEGVAVLREVLAAYDVALPDGPADYPRVRNITSVPRHGARVTVTPRPGRA</sequence>
<dbReference type="InterPro" id="IPR017972">
    <property type="entry name" value="Cyt_P450_CS"/>
</dbReference>
<dbReference type="InterPro" id="IPR002401">
    <property type="entry name" value="Cyt_P450_E_grp-I"/>
</dbReference>
<evidence type="ECO:0000256" key="1">
    <source>
        <dbReference type="ARBA" id="ARBA00001971"/>
    </source>
</evidence>
<gene>
    <name evidence="6" type="ORF">ETU37_16160</name>
</gene>
<dbReference type="Gene3D" id="1.10.630.10">
    <property type="entry name" value="Cytochrome P450"/>
    <property type="match status" value="1"/>
</dbReference>
<evidence type="ECO:0000256" key="3">
    <source>
        <dbReference type="PIRSR" id="PIRSR602401-1"/>
    </source>
</evidence>
<dbReference type="PRINTS" id="PR00463">
    <property type="entry name" value="EP450I"/>
</dbReference>
<dbReference type="InterPro" id="IPR001128">
    <property type="entry name" value="Cyt_P450"/>
</dbReference>
<dbReference type="RefSeq" id="WP_129988369.1">
    <property type="nucleotide sequence ID" value="NZ_SDPU01000028.1"/>
</dbReference>
<evidence type="ECO:0000313" key="7">
    <source>
        <dbReference type="Proteomes" id="UP000291189"/>
    </source>
</evidence>
<feature type="region of interest" description="Disordered" evidence="5">
    <location>
        <begin position="1"/>
        <end position="25"/>
    </location>
</feature>
<comment type="similarity">
    <text evidence="2 4">Belongs to the cytochrome P450 family.</text>
</comment>
<dbReference type="PANTHER" id="PTHR24305">
    <property type="entry name" value="CYTOCHROME P450"/>
    <property type="match status" value="1"/>
</dbReference>
<dbReference type="OrthoDB" id="7376058at2"/>
<comment type="caution">
    <text evidence="6">The sequence shown here is derived from an EMBL/GenBank/DDBJ whole genome shotgun (WGS) entry which is preliminary data.</text>
</comment>
<dbReference type="PANTHER" id="PTHR24305:SF166">
    <property type="entry name" value="CYTOCHROME P450 12A4, MITOCHONDRIAL-RELATED"/>
    <property type="match status" value="1"/>
</dbReference>
<comment type="cofactor">
    <cofactor evidence="1 3">
        <name>heme</name>
        <dbReference type="ChEBI" id="CHEBI:30413"/>
    </cofactor>
</comment>
<feature type="binding site" description="axial binding residue" evidence="3">
    <location>
        <position position="403"/>
    </location>
    <ligand>
        <name>heme</name>
        <dbReference type="ChEBI" id="CHEBI:30413"/>
    </ligand>
    <ligandPart>
        <name>Fe</name>
        <dbReference type="ChEBI" id="CHEBI:18248"/>
    </ligandPart>
</feature>
<feature type="compositionally biased region" description="Basic and acidic residues" evidence="5">
    <location>
        <begin position="1"/>
        <end position="12"/>
    </location>
</feature>
<dbReference type="SUPFAM" id="SSF48264">
    <property type="entry name" value="Cytochrome P450"/>
    <property type="match status" value="1"/>
</dbReference>
<dbReference type="CDD" id="cd11053">
    <property type="entry name" value="CYP110-like"/>
    <property type="match status" value="1"/>
</dbReference>
<dbReference type="PRINTS" id="PR00385">
    <property type="entry name" value="P450"/>
</dbReference>
<organism evidence="6 7">
    <name type="scientific">Nocardioides iriomotensis</name>
    <dbReference type="NCBI Taxonomy" id="715784"/>
    <lineage>
        <taxon>Bacteria</taxon>
        <taxon>Bacillati</taxon>
        <taxon>Actinomycetota</taxon>
        <taxon>Actinomycetes</taxon>
        <taxon>Propionibacteriales</taxon>
        <taxon>Nocardioidaceae</taxon>
        <taxon>Nocardioides</taxon>
    </lineage>
</organism>
<dbReference type="GO" id="GO:0005506">
    <property type="term" value="F:iron ion binding"/>
    <property type="evidence" value="ECO:0007669"/>
    <property type="project" value="InterPro"/>
</dbReference>
<dbReference type="GO" id="GO:0020037">
    <property type="term" value="F:heme binding"/>
    <property type="evidence" value="ECO:0007669"/>
    <property type="project" value="InterPro"/>
</dbReference>
<keyword evidence="4" id="KW-0503">Monooxygenase</keyword>
<name>A0A4Q5IZN5_9ACTN</name>
<keyword evidence="3 4" id="KW-0408">Iron</keyword>
<keyword evidence="4" id="KW-0560">Oxidoreductase</keyword>
<keyword evidence="3 4" id="KW-0479">Metal-binding</keyword>
<dbReference type="Proteomes" id="UP000291189">
    <property type="component" value="Unassembled WGS sequence"/>
</dbReference>
<dbReference type="PROSITE" id="PS00086">
    <property type="entry name" value="CYTOCHROME_P450"/>
    <property type="match status" value="1"/>
</dbReference>
<dbReference type="AlphaFoldDB" id="A0A4Q5IZN5"/>
<reference evidence="6 7" key="1">
    <citation type="submission" date="2019-01" db="EMBL/GenBank/DDBJ databases">
        <title>Nocardioides guangzhouensis sp. nov., an actinobacterium isolated from soil.</title>
        <authorList>
            <person name="Fu Y."/>
            <person name="Cai Y."/>
            <person name="Lin Z."/>
            <person name="Chen P."/>
        </authorList>
    </citation>
    <scope>NUCLEOTIDE SEQUENCE [LARGE SCALE GENOMIC DNA]</scope>
    <source>
        <strain evidence="6 7">NBRC 105384</strain>
    </source>
</reference>
<dbReference type="GO" id="GO:0004497">
    <property type="term" value="F:monooxygenase activity"/>
    <property type="evidence" value="ECO:0007669"/>
    <property type="project" value="UniProtKB-KW"/>
</dbReference>
<dbReference type="GO" id="GO:0016705">
    <property type="term" value="F:oxidoreductase activity, acting on paired donors, with incorporation or reduction of molecular oxygen"/>
    <property type="evidence" value="ECO:0007669"/>
    <property type="project" value="InterPro"/>
</dbReference>
<accession>A0A4Q5IZN5</accession>
<protein>
    <submittedName>
        <fullName evidence="6">Cytochrome P450</fullName>
    </submittedName>
</protein>